<dbReference type="Proteomes" id="UP000288587">
    <property type="component" value="Unassembled WGS sequence"/>
</dbReference>
<accession>A0A3S2WU93</accession>
<dbReference type="InterPro" id="IPR027417">
    <property type="entry name" value="P-loop_NTPase"/>
</dbReference>
<dbReference type="PANTHER" id="PTHR23408">
    <property type="entry name" value="METHYLMALONYL-COA MUTASE"/>
    <property type="match status" value="1"/>
</dbReference>
<dbReference type="InterPro" id="IPR005129">
    <property type="entry name" value="GTPase_ArgK"/>
</dbReference>
<dbReference type="EMBL" id="SACM01000001">
    <property type="protein sequence ID" value="RVT88086.1"/>
    <property type="molecule type" value="Genomic_DNA"/>
</dbReference>
<proteinExistence type="inferred from homology"/>
<dbReference type="Gene3D" id="1.10.287.130">
    <property type="match status" value="1"/>
</dbReference>
<dbReference type="SUPFAM" id="SSF52540">
    <property type="entry name" value="P-loop containing nucleoside triphosphate hydrolases"/>
    <property type="match status" value="1"/>
</dbReference>
<evidence type="ECO:0000313" key="3">
    <source>
        <dbReference type="Proteomes" id="UP000288587"/>
    </source>
</evidence>
<dbReference type="Gene3D" id="3.40.50.300">
    <property type="entry name" value="P-loop containing nucleotide triphosphate hydrolases"/>
    <property type="match status" value="1"/>
</dbReference>
<dbReference type="RefSeq" id="WP_127680895.1">
    <property type="nucleotide sequence ID" value="NZ_SACM01000001.1"/>
</dbReference>
<dbReference type="NCBIfam" id="TIGR00750">
    <property type="entry name" value="lao"/>
    <property type="match status" value="1"/>
</dbReference>
<dbReference type="Pfam" id="PF03308">
    <property type="entry name" value="MeaB"/>
    <property type="match status" value="1"/>
</dbReference>
<dbReference type="CDD" id="cd03114">
    <property type="entry name" value="MMAA-like"/>
    <property type="match status" value="1"/>
</dbReference>
<sequence length="323" mass="33808">MSVDALRQGGPAGRRALAKAITLLESSLPAHRAQADALLTACLPHSGGAVRLGLSGVPGVGKSSFIEALGLHLIQQGHRVAVLAVDPSSSLSGGSILGDKTRMERLSVQEAAFIRPSPSRGVLGGVASHTRELIRIVEAAGYDVVIVETVGVGQSEVAVAGMTDCFCLLQLPNAGDELQAIKRGVMELADLVVIHKADLDAAAAMRAQVHIVSSLRLHGQAHGASAPVEVLQASSLTGQGVAEVWQAVQRQQAAQDRDARRHRQDIAWLHERIQAGLQQAFHDHAAVAARLPGLEQAVRAGTLAASTAARDLLTLFLRNTPHG</sequence>
<keyword evidence="3" id="KW-1185">Reference proteome</keyword>
<reference evidence="2 3" key="1">
    <citation type="submission" date="2019-01" db="EMBL/GenBank/DDBJ databases">
        <authorList>
            <person name="Chen W.-M."/>
        </authorList>
    </citation>
    <scope>NUCLEOTIDE SEQUENCE [LARGE SCALE GENOMIC DNA]</scope>
    <source>
        <strain evidence="2 3">CCP-18</strain>
    </source>
</reference>
<dbReference type="GO" id="GO:0005737">
    <property type="term" value="C:cytoplasm"/>
    <property type="evidence" value="ECO:0007669"/>
    <property type="project" value="TreeGrafter"/>
</dbReference>
<dbReference type="Gene3D" id="1.20.5.170">
    <property type="match status" value="1"/>
</dbReference>
<evidence type="ECO:0000256" key="1">
    <source>
        <dbReference type="ARBA" id="ARBA00009625"/>
    </source>
</evidence>
<gene>
    <name evidence="2" type="primary">meaB</name>
    <name evidence="2" type="ORF">EOD73_03515</name>
</gene>
<dbReference type="GO" id="GO:0003924">
    <property type="term" value="F:GTPase activity"/>
    <property type="evidence" value="ECO:0007669"/>
    <property type="project" value="InterPro"/>
</dbReference>
<comment type="similarity">
    <text evidence="1">Belongs to the SIMIBI class G3E GTPase family. ArgK/MeaB subfamily.</text>
</comment>
<evidence type="ECO:0000313" key="2">
    <source>
        <dbReference type="EMBL" id="RVT88086.1"/>
    </source>
</evidence>
<dbReference type="OrthoDB" id="9778292at2"/>
<protein>
    <submittedName>
        <fullName evidence="2">Methylmalonyl Co-A mutase-associated GTPase MeaB</fullName>
    </submittedName>
</protein>
<dbReference type="GO" id="GO:0005525">
    <property type="term" value="F:GTP binding"/>
    <property type="evidence" value="ECO:0007669"/>
    <property type="project" value="InterPro"/>
</dbReference>
<dbReference type="NCBIfam" id="NF006958">
    <property type="entry name" value="PRK09435.1"/>
    <property type="match status" value="1"/>
</dbReference>
<dbReference type="PANTHER" id="PTHR23408:SF3">
    <property type="entry name" value="METHYLMALONIC ACIDURIA TYPE A PROTEIN, MITOCHONDRIAL"/>
    <property type="match status" value="1"/>
</dbReference>
<name>A0A3S2WU93_9BURK</name>
<dbReference type="AlphaFoldDB" id="A0A3S2WU93"/>
<comment type="caution">
    <text evidence="2">The sequence shown here is derived from an EMBL/GenBank/DDBJ whole genome shotgun (WGS) entry which is preliminary data.</text>
</comment>
<organism evidence="2 3">
    <name type="scientific">Inhella crocodyli</name>
    <dbReference type="NCBI Taxonomy" id="2499851"/>
    <lineage>
        <taxon>Bacteria</taxon>
        <taxon>Pseudomonadati</taxon>
        <taxon>Pseudomonadota</taxon>
        <taxon>Betaproteobacteria</taxon>
        <taxon>Burkholderiales</taxon>
        <taxon>Sphaerotilaceae</taxon>
        <taxon>Inhella</taxon>
    </lineage>
</organism>